<protein>
    <submittedName>
        <fullName evidence="1">Uncharacterized protein</fullName>
    </submittedName>
</protein>
<organism evidence="1 2">
    <name type="scientific">Boeremia exigua</name>
    <dbReference type="NCBI Taxonomy" id="749465"/>
    <lineage>
        <taxon>Eukaryota</taxon>
        <taxon>Fungi</taxon>
        <taxon>Dikarya</taxon>
        <taxon>Ascomycota</taxon>
        <taxon>Pezizomycotina</taxon>
        <taxon>Dothideomycetes</taxon>
        <taxon>Pleosporomycetidae</taxon>
        <taxon>Pleosporales</taxon>
        <taxon>Pleosporineae</taxon>
        <taxon>Didymellaceae</taxon>
        <taxon>Boeremia</taxon>
    </lineage>
</organism>
<evidence type="ECO:0000313" key="1">
    <source>
        <dbReference type="EMBL" id="KAJ8110122.1"/>
    </source>
</evidence>
<keyword evidence="2" id="KW-1185">Reference proteome</keyword>
<gene>
    <name evidence="1" type="ORF">OPT61_g6951</name>
</gene>
<dbReference type="EMBL" id="JAPHNI010000534">
    <property type="protein sequence ID" value="KAJ8110122.1"/>
    <property type="molecule type" value="Genomic_DNA"/>
</dbReference>
<comment type="caution">
    <text evidence="1">The sequence shown here is derived from an EMBL/GenBank/DDBJ whole genome shotgun (WGS) entry which is preliminary data.</text>
</comment>
<name>A0ACC2I462_9PLEO</name>
<accession>A0ACC2I462</accession>
<proteinExistence type="predicted"/>
<reference evidence="1" key="1">
    <citation type="submission" date="2022-11" db="EMBL/GenBank/DDBJ databases">
        <title>Genome Sequence of Boeremia exigua.</title>
        <authorList>
            <person name="Buettner E."/>
        </authorList>
    </citation>
    <scope>NUCLEOTIDE SEQUENCE</scope>
    <source>
        <strain evidence="1">CU02</strain>
    </source>
</reference>
<dbReference type="Proteomes" id="UP001153331">
    <property type="component" value="Unassembled WGS sequence"/>
</dbReference>
<sequence>MAGYLALYSSIFASHCFAQTYFDTPGGFRPFGTGYTKGAYPHDFNVVGDELEAVHDSQRPSTGLAVDSEHHLYLTYPRNASPTPSNVVICTSFNDEKPWPNAAIQNCTADQDPSTCFINVQNIVLDDVNRLWVVDSGMPYGSSAGSNAKFGGAKLMAFNATTSDLIRTYIIPQDLLAYGMNINDLRLNTSLGYAFMTDASRNSSLVAINLDDGSGIRRLFNESVVRADEKYVGSYDGELIYSWNGTQRNHITTAADGIALASGNFYWGVLASRRFYYISQGILVDANKTDAEVLAAVQDPGQCASEQAGFTADDHGRVYIAASEQNAIYYVDTLASQTNMTVNGRVSAGSGTILANDYVLKTLVRNALIQHADNPASILGTAVGVTSLGIQACQALSKYYSHFRSFDGDISTITNRLDGLGRSLEVLESLRPKVEIHDDAVSAEHGKKCGEVAVPVTMQDKRRALKKRLLWPLRQDTVDSMVGTLDGLQANVQLAVQLLDIEAGHRGRQSQETISNALIARVEHFQKDQSQALTTIQQGFIHLSQGRMSSNEATSLLNESQQICSRLTDVEKKLDMLLIVDNGSQTQMYTSSCVTQSVRMPSKCACRKKKYTQWGWGWDIGSLLDVRITKETEHRQNCELFHYGDASFTYQTDYKLLKRLLNLQIRAGISYMRMSGCYSIQPMLTVKPIVPKTSPAFSPIFTLREKLGCKCTIRDDDSLYCGTCSTATRAPLDLQTALTEILRSFHEGLASPHDTTEEGVSVLNLAYNLAFRMIAVGRLDGQTASRLLDGFVSGGRFRQYSGLTIVYFGIHDAWFPYNILNQALLLYSQRISIADEWVDSTFEAHYWSTSALKYHLLGSDDNLSKYDSDCTLITALYRRSETALREAIVLHDRERCELNAACHCDNFILLLAARHWTEGTRILLSSALFCSLDLIYGNYDWQSVTNVIRLVVREANTATLQVLASIDRRLCWAAWDYICLFWGPEDFCDFTRTLYEQFGAGEATANLRGPKEKKESVFPSVFHVPNLRWGHIRPLMEVGFLYNDEPARVGDPELSLWVFGTPLWIQTHQAVFGGFSPDWDLLNSFIDYGAKLDWIHPDALITPAHMIGLCYSRYILVHTESFPSLLGQVLPSEHLDECSCACSVGGCLPVGCAAGAFSSLNLSAFMVVCDAVELKQFERTQFALAVLRVLTFDDLGLTHTCCRTFIGHRDAWYHGAPIWRQTPEDIEAIHYSERRHLETLEATMVELERAWTGFSGSFWSFLKLVWLPLMRDTHDQLLAEAENDVVRRTGQAEAYVWSTSDAGTGEDTLSFQDKGEKPQWHWLMSLEPEDYLEHDINGSPTPPSDYPRENKDSATPHDEPRSTPQDFENRIEIMQPSTGNGRKIPKRRQSV</sequence>
<evidence type="ECO:0000313" key="2">
    <source>
        <dbReference type="Proteomes" id="UP001153331"/>
    </source>
</evidence>